<evidence type="ECO:0000256" key="2">
    <source>
        <dbReference type="ARBA" id="ARBA00008537"/>
    </source>
</evidence>
<comment type="subcellular location">
    <subcellularLocation>
        <location evidence="1">Cell membrane</location>
        <topology evidence="1">Multi-pass membrane protein</topology>
    </subcellularLocation>
</comment>
<feature type="transmembrane region" description="Helical" evidence="8">
    <location>
        <begin position="358"/>
        <end position="384"/>
    </location>
</feature>
<evidence type="ECO:0000256" key="7">
    <source>
        <dbReference type="ARBA" id="ARBA00023136"/>
    </source>
</evidence>
<feature type="transmembrane region" description="Helical" evidence="8">
    <location>
        <begin position="110"/>
        <end position="130"/>
    </location>
</feature>
<keyword evidence="6 8" id="KW-1133">Transmembrane helix</keyword>
<feature type="transmembrane region" description="Helical" evidence="8">
    <location>
        <begin position="440"/>
        <end position="460"/>
    </location>
</feature>
<protein>
    <submittedName>
        <fullName evidence="10">Riboflavin transporter RibZ</fullName>
    </submittedName>
</protein>
<dbReference type="Gene3D" id="1.20.1250.20">
    <property type="entry name" value="MFS general substrate transporter like domains"/>
    <property type="match status" value="1"/>
</dbReference>
<dbReference type="PRINTS" id="PR01036">
    <property type="entry name" value="TCRTETB"/>
</dbReference>
<evidence type="ECO:0000256" key="5">
    <source>
        <dbReference type="ARBA" id="ARBA00022692"/>
    </source>
</evidence>
<dbReference type="InterPro" id="IPR004638">
    <property type="entry name" value="EmrB-like"/>
</dbReference>
<feature type="transmembrane region" description="Helical" evidence="8">
    <location>
        <begin position="334"/>
        <end position="352"/>
    </location>
</feature>
<evidence type="ECO:0000313" key="11">
    <source>
        <dbReference type="Proteomes" id="UP000431451"/>
    </source>
</evidence>
<evidence type="ECO:0000256" key="6">
    <source>
        <dbReference type="ARBA" id="ARBA00022989"/>
    </source>
</evidence>
<gene>
    <name evidence="10" type="primary">ribZ_1</name>
    <name evidence="10" type="ORF">CNEONATNEC25_01350</name>
</gene>
<dbReference type="NCBIfam" id="TIGR00711">
    <property type="entry name" value="efflux_EmrB"/>
    <property type="match status" value="1"/>
</dbReference>
<feature type="transmembrane region" description="Helical" evidence="8">
    <location>
        <begin position="142"/>
        <end position="161"/>
    </location>
</feature>
<feature type="transmembrane region" description="Helical" evidence="8">
    <location>
        <begin position="80"/>
        <end position="98"/>
    </location>
</feature>
<feature type="transmembrane region" description="Helical" evidence="8">
    <location>
        <begin position="396"/>
        <end position="420"/>
    </location>
</feature>
<dbReference type="AlphaFoldDB" id="A0A650M7G9"/>
<evidence type="ECO:0000256" key="1">
    <source>
        <dbReference type="ARBA" id="ARBA00004651"/>
    </source>
</evidence>
<feature type="transmembrane region" description="Helical" evidence="8">
    <location>
        <begin position="268"/>
        <end position="293"/>
    </location>
</feature>
<evidence type="ECO:0000313" key="10">
    <source>
        <dbReference type="EMBL" id="VCT83753.1"/>
    </source>
</evidence>
<evidence type="ECO:0000256" key="3">
    <source>
        <dbReference type="ARBA" id="ARBA00022448"/>
    </source>
</evidence>
<keyword evidence="4" id="KW-1003">Cell membrane</keyword>
<feature type="domain" description="Major facilitator superfamily (MFS) profile" evidence="9">
    <location>
        <begin position="11"/>
        <end position="464"/>
    </location>
</feature>
<organism evidence="10 11">
    <name type="scientific">Clostridium neonatale</name>
    <dbReference type="NCBI Taxonomy" id="137838"/>
    <lineage>
        <taxon>Bacteria</taxon>
        <taxon>Bacillati</taxon>
        <taxon>Bacillota</taxon>
        <taxon>Clostridia</taxon>
        <taxon>Eubacteriales</taxon>
        <taxon>Clostridiaceae</taxon>
        <taxon>Clostridium</taxon>
    </lineage>
</organism>
<comment type="similarity">
    <text evidence="2">Belongs to the major facilitator superfamily. EmrB family.</text>
</comment>
<accession>A0A650M7G9</accession>
<dbReference type="PROSITE" id="PS50850">
    <property type="entry name" value="MFS"/>
    <property type="match status" value="1"/>
</dbReference>
<dbReference type="InterPro" id="IPR036259">
    <property type="entry name" value="MFS_trans_sf"/>
</dbReference>
<keyword evidence="7 8" id="KW-0472">Membrane</keyword>
<proteinExistence type="inferred from homology"/>
<dbReference type="Proteomes" id="UP000431451">
    <property type="component" value="Unassembled WGS sequence"/>
</dbReference>
<feature type="transmembrane region" description="Helical" evidence="8">
    <location>
        <begin position="167"/>
        <end position="188"/>
    </location>
</feature>
<dbReference type="InterPro" id="IPR020846">
    <property type="entry name" value="MFS_dom"/>
</dbReference>
<dbReference type="GO" id="GO:0022857">
    <property type="term" value="F:transmembrane transporter activity"/>
    <property type="evidence" value="ECO:0007669"/>
    <property type="project" value="InterPro"/>
</dbReference>
<keyword evidence="5 8" id="KW-0812">Transmembrane</keyword>
<keyword evidence="3" id="KW-0813">Transport</keyword>
<name>A0A650M7G9_9CLOT</name>
<feature type="transmembrane region" description="Helical" evidence="8">
    <location>
        <begin position="12"/>
        <end position="33"/>
    </location>
</feature>
<dbReference type="SUPFAM" id="SSF103473">
    <property type="entry name" value="MFS general substrate transporter"/>
    <property type="match status" value="1"/>
</dbReference>
<reference evidence="10 11" key="1">
    <citation type="submission" date="2018-06" db="EMBL/GenBank/DDBJ databases">
        <authorList>
            <consortium name="IHU Genomes"/>
        </authorList>
    </citation>
    <scope>NUCLEOTIDE SEQUENCE [LARGE SCALE GENOMIC DNA]</scope>
    <source>
        <strain evidence="10 11">NEC25</strain>
    </source>
</reference>
<dbReference type="EMBL" id="UWJD01000001">
    <property type="protein sequence ID" value="VCT83753.1"/>
    <property type="molecule type" value="Genomic_DNA"/>
</dbReference>
<evidence type="ECO:0000256" key="8">
    <source>
        <dbReference type="SAM" id="Phobius"/>
    </source>
</evidence>
<dbReference type="Gene3D" id="1.20.1720.10">
    <property type="entry name" value="Multidrug resistance protein D"/>
    <property type="match status" value="1"/>
</dbReference>
<evidence type="ECO:0000256" key="4">
    <source>
        <dbReference type="ARBA" id="ARBA00022475"/>
    </source>
</evidence>
<feature type="transmembrane region" description="Helical" evidence="8">
    <location>
        <begin position="299"/>
        <end position="322"/>
    </location>
</feature>
<feature type="transmembrane region" description="Helical" evidence="8">
    <location>
        <begin position="225"/>
        <end position="248"/>
    </location>
</feature>
<feature type="transmembrane region" description="Helical" evidence="8">
    <location>
        <begin position="53"/>
        <end position="73"/>
    </location>
</feature>
<dbReference type="PANTHER" id="PTHR42718">
    <property type="entry name" value="MAJOR FACILITATOR SUPERFAMILY MULTIDRUG TRANSPORTER MFSC"/>
    <property type="match status" value="1"/>
</dbReference>
<dbReference type="GO" id="GO:0005886">
    <property type="term" value="C:plasma membrane"/>
    <property type="evidence" value="ECO:0007669"/>
    <property type="project" value="UniProtKB-SubCell"/>
</dbReference>
<dbReference type="CDD" id="cd17503">
    <property type="entry name" value="MFS_LmrB_MDR_like"/>
    <property type="match status" value="1"/>
</dbReference>
<sequence>MKTLMKINKQKRSLIFINILVICIASSMLATSLTTALPPILNDLKISATIGQWLTSGYSLAMGIMMPATAFLIRRFETKKLYLSALVCFMFGLIIDIFSPNFTMLMIGRIFQAAGNGILTSMAQVVLLSIYPKEEAGSVMGLYGLSVGAAPVIAPTIAGFIVDHMRWQMIFVIALIIIAISFALAIFVFDDILDTVKQKFDILSFVLSALAYCGIILGIGNIGNYALLSINIILPIIIGITAMIIFVYRQLHMEMPFLELRIFKNREYMLSVIGSMVLYLVMMGSSIIMPLYVQAIKGMSATVSGLVTLPGSLLMAIVSPFAGKIYDMIGMKKLFIAGALFMLISNVGMAFIPLNASIVVAAVLNAIRCISIGCLMMPLVTWGLSGIEVEDTPHGTALLTSLRTISGSIGSAIFVAIMTLVAQNSVTSFGESAHIHGLNITFAVMSCITIILLLMAVFCIKEKKN</sequence>
<evidence type="ECO:0000259" key="9">
    <source>
        <dbReference type="PROSITE" id="PS50850"/>
    </source>
</evidence>
<dbReference type="PANTHER" id="PTHR42718:SF9">
    <property type="entry name" value="MAJOR FACILITATOR SUPERFAMILY MULTIDRUG TRANSPORTER MFSC"/>
    <property type="match status" value="1"/>
</dbReference>
<dbReference type="Pfam" id="PF07690">
    <property type="entry name" value="MFS_1"/>
    <property type="match status" value="1"/>
</dbReference>
<feature type="transmembrane region" description="Helical" evidence="8">
    <location>
        <begin position="200"/>
        <end position="219"/>
    </location>
</feature>
<dbReference type="InterPro" id="IPR011701">
    <property type="entry name" value="MFS"/>
</dbReference>